<comment type="caution">
    <text evidence="12">The sequence shown here is derived from an EMBL/GenBank/DDBJ whole genome shotgun (WGS) entry which is preliminary data.</text>
</comment>
<feature type="binding site" evidence="6 8">
    <location>
        <position position="259"/>
    </location>
    <ligand>
        <name>S-adenosyl-L-methionine</name>
        <dbReference type="ChEBI" id="CHEBI:59789"/>
    </ligand>
</feature>
<dbReference type="EMBL" id="QQOH01000001">
    <property type="protein sequence ID" value="RDE24307.1"/>
    <property type="molecule type" value="Genomic_DNA"/>
</dbReference>
<dbReference type="RefSeq" id="WP_114693892.1">
    <property type="nucleotide sequence ID" value="NZ_QQOH01000001.1"/>
</dbReference>
<dbReference type="PANTHER" id="PTHR37524">
    <property type="entry name" value="RIBOSOMAL RNA LARGE SUBUNIT METHYLTRANSFERASE M"/>
    <property type="match status" value="1"/>
</dbReference>
<dbReference type="PIRSF" id="PIRSF028774">
    <property type="entry name" value="UCP028774"/>
    <property type="match status" value="1"/>
</dbReference>
<dbReference type="EC" id="2.1.1.186" evidence="6"/>
<dbReference type="InterPro" id="IPR048646">
    <property type="entry name" value="RlmM_THUMP-like"/>
</dbReference>
<dbReference type="OrthoDB" id="154490at2"/>
<comment type="subunit">
    <text evidence="6">Monomer.</text>
</comment>
<evidence type="ECO:0000256" key="8">
    <source>
        <dbReference type="PIRSR" id="PIRSR028774-2"/>
    </source>
</evidence>
<evidence type="ECO:0000313" key="12">
    <source>
        <dbReference type="EMBL" id="RDE24307.1"/>
    </source>
</evidence>
<evidence type="ECO:0000256" key="6">
    <source>
        <dbReference type="HAMAP-Rule" id="MF_01551"/>
    </source>
</evidence>
<dbReference type="InterPro" id="IPR040739">
    <property type="entry name" value="RlmM_FDX"/>
</dbReference>
<keyword evidence="3 6" id="KW-0489">Methyltransferase</keyword>
<evidence type="ECO:0000259" key="9">
    <source>
        <dbReference type="Pfam" id="PF01728"/>
    </source>
</evidence>
<evidence type="ECO:0000256" key="2">
    <source>
        <dbReference type="ARBA" id="ARBA00022552"/>
    </source>
</evidence>
<comment type="function">
    <text evidence="6">Catalyzes the 2'-O-methylation at nucleotide C2498 in 23S rRNA.</text>
</comment>
<dbReference type="InterPro" id="IPR002877">
    <property type="entry name" value="RNA_MeTrfase_FtsJ_dom"/>
</dbReference>
<keyword evidence="4 6" id="KW-0808">Transferase</keyword>
<organism evidence="12 13">
    <name type="scientific">Motiliproteus coralliicola</name>
    <dbReference type="NCBI Taxonomy" id="2283196"/>
    <lineage>
        <taxon>Bacteria</taxon>
        <taxon>Pseudomonadati</taxon>
        <taxon>Pseudomonadota</taxon>
        <taxon>Gammaproteobacteria</taxon>
        <taxon>Oceanospirillales</taxon>
        <taxon>Oceanospirillaceae</taxon>
        <taxon>Motiliproteus</taxon>
    </lineage>
</organism>
<proteinExistence type="inferred from homology"/>
<dbReference type="Gene3D" id="3.30.70.2810">
    <property type="match status" value="1"/>
</dbReference>
<dbReference type="InterPro" id="IPR011224">
    <property type="entry name" value="rRNA_MeTrfase_M"/>
</dbReference>
<comment type="subcellular location">
    <subcellularLocation>
        <location evidence="6">Cytoplasm</location>
    </subcellularLocation>
</comment>
<sequence>MDHLVLYCRPGFEPECAAEITELANSLGVAGYARTDRGQGYVVYHCLVEQGALQLVTELPFRQLIFARQWFAAQPLIEGLPAHDRIGPLLQQLDTLPQCGELMIETADTNEAKELAGFCRKFTAPCAAAMRRHGLLSAKRTQRLPRLHLFFLDSSRVYAGISNPGNHAPQPMGIPRLKFPAAAPSRSTLKLDEAFLHFLSANERETLLCPGLRAVDLGAAPGGWTWQLVKRHIRVTAVDNGPMAESLMESGLVQHAMEDGFQYEPRKPVDWMVCDMADQPTKVAKRMALWLERGWCRRIIFNLKLPMKKRYASVVECCELISQQLDQAGVGFALDMKQLYHDREEVTGYLRVA</sequence>
<evidence type="ECO:0000313" key="13">
    <source>
        <dbReference type="Proteomes" id="UP000253769"/>
    </source>
</evidence>
<accession>A0A369WRL8</accession>
<feature type="binding site" evidence="6 8">
    <location>
        <position position="239"/>
    </location>
    <ligand>
        <name>S-adenosyl-L-methionine</name>
        <dbReference type="ChEBI" id="CHEBI:59789"/>
    </ligand>
</feature>
<evidence type="ECO:0000256" key="3">
    <source>
        <dbReference type="ARBA" id="ARBA00022603"/>
    </source>
</evidence>
<evidence type="ECO:0000256" key="4">
    <source>
        <dbReference type="ARBA" id="ARBA00022679"/>
    </source>
</evidence>
<feature type="active site" description="Proton acceptor" evidence="6 7">
    <location>
        <position position="304"/>
    </location>
</feature>
<dbReference type="SUPFAM" id="SSF53335">
    <property type="entry name" value="S-adenosyl-L-methionine-dependent methyltransferases"/>
    <property type="match status" value="1"/>
</dbReference>
<keyword evidence="1 6" id="KW-0963">Cytoplasm</keyword>
<feature type="domain" description="Ribosomal RNA large subunit methyltransferase M THUMP-like" evidence="11">
    <location>
        <begin position="84"/>
        <end position="162"/>
    </location>
</feature>
<dbReference type="AlphaFoldDB" id="A0A369WRL8"/>
<name>A0A369WRL8_9GAMM</name>
<feature type="binding site" evidence="6 8">
    <location>
        <begin position="220"/>
        <end position="223"/>
    </location>
    <ligand>
        <name>S-adenosyl-L-methionine</name>
        <dbReference type="ChEBI" id="CHEBI:59789"/>
    </ligand>
</feature>
<gene>
    <name evidence="6" type="primary">rlmM</name>
    <name evidence="12" type="ORF">DV711_01580</name>
</gene>
<dbReference type="Proteomes" id="UP000253769">
    <property type="component" value="Unassembled WGS sequence"/>
</dbReference>
<keyword evidence="5 6" id="KW-0949">S-adenosyl-L-methionine</keyword>
<dbReference type="PANTHER" id="PTHR37524:SF2">
    <property type="entry name" value="RIBOSOMAL RNA METHYLTRANSFERASE FTSJ DOMAIN-CONTAINING PROTEIN"/>
    <property type="match status" value="1"/>
</dbReference>
<dbReference type="Pfam" id="PF21239">
    <property type="entry name" value="RLMM_N"/>
    <property type="match status" value="1"/>
</dbReference>
<feature type="binding site" evidence="6 8">
    <location>
        <position position="187"/>
    </location>
    <ligand>
        <name>S-adenosyl-L-methionine</name>
        <dbReference type="ChEBI" id="CHEBI:59789"/>
    </ligand>
</feature>
<evidence type="ECO:0000259" key="10">
    <source>
        <dbReference type="Pfam" id="PF18125"/>
    </source>
</evidence>
<dbReference type="GO" id="GO:0008757">
    <property type="term" value="F:S-adenosylmethionine-dependent methyltransferase activity"/>
    <property type="evidence" value="ECO:0007669"/>
    <property type="project" value="UniProtKB-UniRule"/>
</dbReference>
<evidence type="ECO:0000256" key="7">
    <source>
        <dbReference type="PIRSR" id="PIRSR028774-1"/>
    </source>
</evidence>
<evidence type="ECO:0000256" key="1">
    <source>
        <dbReference type="ARBA" id="ARBA00022490"/>
    </source>
</evidence>
<dbReference type="InterPro" id="IPR029063">
    <property type="entry name" value="SAM-dependent_MTases_sf"/>
</dbReference>
<dbReference type="Gene3D" id="3.30.2300.20">
    <property type="match status" value="1"/>
</dbReference>
<dbReference type="Pfam" id="PF18125">
    <property type="entry name" value="RlmM_FDX"/>
    <property type="match status" value="1"/>
</dbReference>
<dbReference type="Gene3D" id="3.40.50.150">
    <property type="entry name" value="Vaccinia Virus protein VP39"/>
    <property type="match status" value="1"/>
</dbReference>
<feature type="domain" description="RlmM ferredoxin-like" evidence="10">
    <location>
        <begin position="1"/>
        <end position="71"/>
    </location>
</feature>
<feature type="binding site" evidence="6 8">
    <location>
        <position position="275"/>
    </location>
    <ligand>
        <name>S-adenosyl-L-methionine</name>
        <dbReference type="ChEBI" id="CHEBI:59789"/>
    </ligand>
</feature>
<dbReference type="Pfam" id="PF01728">
    <property type="entry name" value="FtsJ"/>
    <property type="match status" value="1"/>
</dbReference>
<comment type="catalytic activity">
    <reaction evidence="6">
        <text>cytidine(2498) in 23S rRNA + S-adenosyl-L-methionine = 2'-O-methylcytidine(2498) in 23S rRNA + S-adenosyl-L-homocysteine + H(+)</text>
        <dbReference type="Rhea" id="RHEA:42788"/>
        <dbReference type="Rhea" id="RHEA-COMP:10244"/>
        <dbReference type="Rhea" id="RHEA-COMP:10245"/>
        <dbReference type="ChEBI" id="CHEBI:15378"/>
        <dbReference type="ChEBI" id="CHEBI:57856"/>
        <dbReference type="ChEBI" id="CHEBI:59789"/>
        <dbReference type="ChEBI" id="CHEBI:74495"/>
        <dbReference type="ChEBI" id="CHEBI:82748"/>
        <dbReference type="EC" id="2.1.1.186"/>
    </reaction>
</comment>
<evidence type="ECO:0000259" key="11">
    <source>
        <dbReference type="Pfam" id="PF21239"/>
    </source>
</evidence>
<dbReference type="GO" id="GO:0006364">
    <property type="term" value="P:rRNA processing"/>
    <property type="evidence" value="ECO:0007669"/>
    <property type="project" value="UniProtKB-UniRule"/>
</dbReference>
<protein>
    <recommendedName>
        <fullName evidence="6">Ribosomal RNA large subunit methyltransferase M</fullName>
        <ecNumber evidence="6">2.1.1.186</ecNumber>
    </recommendedName>
    <alternativeName>
        <fullName evidence="6">23S rRNA (cytidine2498-2'-O)-methyltransferase</fullName>
    </alternativeName>
    <alternativeName>
        <fullName evidence="6">23S rRNA 2'-O-ribose methyltransferase RlmM</fullName>
    </alternativeName>
</protein>
<feature type="domain" description="Ribosomal RNA methyltransferase FtsJ" evidence="9">
    <location>
        <begin position="185"/>
        <end position="278"/>
    </location>
</feature>
<reference evidence="12 13" key="1">
    <citation type="submission" date="2018-07" db="EMBL/GenBank/DDBJ databases">
        <title>Motiliproteus coralliicola sp. nov., a bacterium isolated from Coral.</title>
        <authorList>
            <person name="Wang G."/>
        </authorList>
    </citation>
    <scope>NUCLEOTIDE SEQUENCE [LARGE SCALE GENOMIC DNA]</scope>
    <source>
        <strain evidence="12 13">C34</strain>
    </source>
</reference>
<keyword evidence="13" id="KW-1185">Reference proteome</keyword>
<dbReference type="NCBIfam" id="NF008734">
    <property type="entry name" value="PRK11760.1"/>
    <property type="match status" value="1"/>
</dbReference>
<dbReference type="GO" id="GO:0032259">
    <property type="term" value="P:methylation"/>
    <property type="evidence" value="ECO:0007669"/>
    <property type="project" value="UniProtKB-KW"/>
</dbReference>
<keyword evidence="2 6" id="KW-0698">rRNA processing</keyword>
<dbReference type="HAMAP" id="MF_01551">
    <property type="entry name" value="23SrRNA_methyltr_M"/>
    <property type="match status" value="1"/>
</dbReference>
<dbReference type="GO" id="GO:0005737">
    <property type="term" value="C:cytoplasm"/>
    <property type="evidence" value="ECO:0007669"/>
    <property type="project" value="UniProtKB-SubCell"/>
</dbReference>
<comment type="similarity">
    <text evidence="6">Belongs to the class I-like SAM-binding methyltransferase superfamily. RNA methyltransferase RlmE family. RlmM subfamily.</text>
</comment>
<evidence type="ECO:0000256" key="5">
    <source>
        <dbReference type="ARBA" id="ARBA00022691"/>
    </source>
</evidence>